<reference evidence="5" key="2">
    <citation type="submission" date="2020-09" db="EMBL/GenBank/DDBJ databases">
        <authorList>
            <person name="Sun Q."/>
            <person name="Ohkuma M."/>
        </authorList>
    </citation>
    <scope>NUCLEOTIDE SEQUENCE</scope>
    <source>
        <strain evidence="5">JCM 17820</strain>
    </source>
</reference>
<reference evidence="5" key="1">
    <citation type="journal article" date="2014" name="Int. J. Syst. Evol. Microbiol.">
        <title>Complete genome sequence of Corynebacterium casei LMG S-19264T (=DSM 44701T), isolated from a smear-ripened cheese.</title>
        <authorList>
            <consortium name="US DOE Joint Genome Institute (JGI-PGF)"/>
            <person name="Walter F."/>
            <person name="Albersmeier A."/>
            <person name="Kalinowski J."/>
            <person name="Ruckert C."/>
        </authorList>
    </citation>
    <scope>NUCLEOTIDE SEQUENCE</scope>
    <source>
        <strain evidence="5">JCM 17820</strain>
    </source>
</reference>
<evidence type="ECO:0000313" key="5">
    <source>
        <dbReference type="EMBL" id="GGN92023.1"/>
    </source>
</evidence>
<evidence type="ECO:0000256" key="3">
    <source>
        <dbReference type="ARBA" id="ARBA00022679"/>
    </source>
</evidence>
<dbReference type="Proteomes" id="UP000605784">
    <property type="component" value="Unassembled WGS sequence"/>
</dbReference>
<accession>A0A830GJL0</accession>
<organism evidence="5 6">
    <name type="scientific">Haloarcula pellucida</name>
    <dbReference type="NCBI Taxonomy" id="1427151"/>
    <lineage>
        <taxon>Archaea</taxon>
        <taxon>Methanobacteriati</taxon>
        <taxon>Methanobacteriota</taxon>
        <taxon>Stenosarchaea group</taxon>
        <taxon>Halobacteria</taxon>
        <taxon>Halobacteriales</taxon>
        <taxon>Haloarculaceae</taxon>
        <taxon>Haloarcula</taxon>
    </lineage>
</organism>
<dbReference type="PANTHER" id="PTHR43179:SF12">
    <property type="entry name" value="GALACTOFURANOSYLTRANSFERASE GLFT2"/>
    <property type="match status" value="1"/>
</dbReference>
<dbReference type="InterPro" id="IPR001173">
    <property type="entry name" value="Glyco_trans_2-like"/>
</dbReference>
<dbReference type="Gene3D" id="3.90.550.10">
    <property type="entry name" value="Spore Coat Polysaccharide Biosynthesis Protein SpsA, Chain A"/>
    <property type="match status" value="1"/>
</dbReference>
<dbReference type="GO" id="GO:0016757">
    <property type="term" value="F:glycosyltransferase activity"/>
    <property type="evidence" value="ECO:0007669"/>
    <property type="project" value="UniProtKB-KW"/>
</dbReference>
<keyword evidence="6" id="KW-1185">Reference proteome</keyword>
<dbReference type="InterPro" id="IPR029044">
    <property type="entry name" value="Nucleotide-diphossugar_trans"/>
</dbReference>
<proteinExistence type="inferred from homology"/>
<dbReference type="RefSeq" id="WP_188996199.1">
    <property type="nucleotide sequence ID" value="NZ_BMOU01000002.1"/>
</dbReference>
<keyword evidence="3 5" id="KW-0808">Transferase</keyword>
<dbReference type="AlphaFoldDB" id="A0A830GJL0"/>
<dbReference type="CDD" id="cd00761">
    <property type="entry name" value="Glyco_tranf_GTA_type"/>
    <property type="match status" value="1"/>
</dbReference>
<keyword evidence="2" id="KW-0328">Glycosyltransferase</keyword>
<evidence type="ECO:0000313" key="6">
    <source>
        <dbReference type="Proteomes" id="UP000605784"/>
    </source>
</evidence>
<dbReference type="Pfam" id="PF00535">
    <property type="entry name" value="Glycos_transf_2"/>
    <property type="match status" value="1"/>
</dbReference>
<sequence length="291" mass="32760">MSSADVSVLLLTKNGLPDVRRVFERVRAQSTDRDVEIVVVDSGSTDGTTSVAETYADVFVEIPPEDFHHGRTRNLAAEQASGDVLVYLTQDAVPADDEWLARLTAPLADPDVGITYGRQVAKDGAKPMEQFFYSYFYPEEERTLDHTATRDERRFYLEHIYISDVCAAMERGVWKSVRFEDDVAMSEDKDFALRALRAGHGIVYEPSAVVRHSHDYSLRSLFVRRFKDGAAFARIASTGDDTFLSDGIDYLLAELRFLVDEGYAAWLPYALLYDAIYYVAFQFGKAVGRLS</sequence>
<dbReference type="SUPFAM" id="SSF53448">
    <property type="entry name" value="Nucleotide-diphospho-sugar transferases"/>
    <property type="match status" value="1"/>
</dbReference>
<evidence type="ECO:0000256" key="2">
    <source>
        <dbReference type="ARBA" id="ARBA00022676"/>
    </source>
</evidence>
<name>A0A830GJL0_9EURY</name>
<comment type="caution">
    <text evidence="5">The sequence shown here is derived from an EMBL/GenBank/DDBJ whole genome shotgun (WGS) entry which is preliminary data.</text>
</comment>
<feature type="domain" description="Glycosyltransferase 2-like" evidence="4">
    <location>
        <begin position="7"/>
        <end position="141"/>
    </location>
</feature>
<evidence type="ECO:0000256" key="1">
    <source>
        <dbReference type="ARBA" id="ARBA00006739"/>
    </source>
</evidence>
<protein>
    <submittedName>
        <fullName evidence="5">Rhamnosyltransferase</fullName>
    </submittedName>
</protein>
<dbReference type="EMBL" id="BMOU01000002">
    <property type="protein sequence ID" value="GGN92023.1"/>
    <property type="molecule type" value="Genomic_DNA"/>
</dbReference>
<dbReference type="PANTHER" id="PTHR43179">
    <property type="entry name" value="RHAMNOSYLTRANSFERASE WBBL"/>
    <property type="match status" value="1"/>
</dbReference>
<evidence type="ECO:0000259" key="4">
    <source>
        <dbReference type="Pfam" id="PF00535"/>
    </source>
</evidence>
<comment type="similarity">
    <text evidence="1">Belongs to the glycosyltransferase 2 family.</text>
</comment>
<gene>
    <name evidence="5" type="ORF">GCM10009030_15760</name>
</gene>